<dbReference type="Proteomes" id="UP000694005">
    <property type="component" value="Chromosome A01"/>
</dbReference>
<evidence type="ECO:0000256" key="1">
    <source>
        <dbReference type="SAM" id="MobiDB-lite"/>
    </source>
</evidence>
<dbReference type="EMBL" id="LS974617">
    <property type="protein sequence ID" value="CAG7891047.1"/>
    <property type="molecule type" value="Genomic_DNA"/>
</dbReference>
<protein>
    <submittedName>
        <fullName evidence="2">Uncharacterized protein</fullName>
    </submittedName>
</protein>
<accession>A0A8D9H262</accession>
<feature type="region of interest" description="Disordered" evidence="1">
    <location>
        <begin position="19"/>
        <end position="58"/>
    </location>
</feature>
<feature type="non-terminal residue" evidence="2">
    <location>
        <position position="1"/>
    </location>
</feature>
<evidence type="ECO:0000313" key="3">
    <source>
        <dbReference type="Proteomes" id="UP000694005"/>
    </source>
</evidence>
<feature type="compositionally biased region" description="Basic and acidic residues" evidence="1">
    <location>
        <begin position="44"/>
        <end position="58"/>
    </location>
</feature>
<sequence>ERSRCLRINHSLVLFPENRHEERHRVRARRPERRSPSRNPLWSLRRDRNHQNPNRIDH</sequence>
<dbReference type="AlphaFoldDB" id="A0A8D9H262"/>
<reference evidence="2 3" key="1">
    <citation type="submission" date="2021-07" db="EMBL/GenBank/DDBJ databases">
        <authorList>
            <consortium name="Genoscope - CEA"/>
            <person name="William W."/>
        </authorList>
    </citation>
    <scope>NUCLEOTIDE SEQUENCE [LARGE SCALE GENOMIC DNA]</scope>
</reference>
<organism evidence="2 3">
    <name type="scientific">Brassica campestris</name>
    <name type="common">Field mustard</name>
    <dbReference type="NCBI Taxonomy" id="3711"/>
    <lineage>
        <taxon>Eukaryota</taxon>
        <taxon>Viridiplantae</taxon>
        <taxon>Streptophyta</taxon>
        <taxon>Embryophyta</taxon>
        <taxon>Tracheophyta</taxon>
        <taxon>Spermatophyta</taxon>
        <taxon>Magnoliopsida</taxon>
        <taxon>eudicotyledons</taxon>
        <taxon>Gunneridae</taxon>
        <taxon>Pentapetalae</taxon>
        <taxon>rosids</taxon>
        <taxon>malvids</taxon>
        <taxon>Brassicales</taxon>
        <taxon>Brassicaceae</taxon>
        <taxon>Brassiceae</taxon>
        <taxon>Brassica</taxon>
    </lineage>
</organism>
<evidence type="ECO:0000313" key="2">
    <source>
        <dbReference type="EMBL" id="CAG7891047.1"/>
    </source>
</evidence>
<gene>
    <name evidence="2" type="ORF">BRAPAZ1V2_A01P51230.2</name>
</gene>
<proteinExistence type="predicted"/>
<name>A0A8D9H262_BRACM</name>
<dbReference type="Gramene" id="A01p51230.2_BraZ1">
    <property type="protein sequence ID" value="A01p51230.2_BraZ1.CDS"/>
    <property type="gene ID" value="A01g51230.2_BraZ1"/>
</dbReference>